<feature type="compositionally biased region" description="Basic and acidic residues" evidence="1">
    <location>
        <begin position="1"/>
        <end position="10"/>
    </location>
</feature>
<dbReference type="RefSeq" id="WP_189992171.1">
    <property type="nucleotide sequence ID" value="NZ_BMZS01000008.1"/>
</dbReference>
<accession>A0A919CQX4</accession>
<proteinExistence type="predicted"/>
<keyword evidence="3" id="KW-1185">Reference proteome</keyword>
<comment type="caution">
    <text evidence="2">The sequence shown here is derived from an EMBL/GenBank/DDBJ whole genome shotgun (WGS) entry which is preliminary data.</text>
</comment>
<dbReference type="InterPro" id="IPR007460">
    <property type="entry name" value="BrnT_toxin"/>
</dbReference>
<dbReference type="Proteomes" id="UP000630353">
    <property type="component" value="Unassembled WGS sequence"/>
</dbReference>
<organism evidence="2 3">
    <name type="scientific">Thalassobaculum fulvum</name>
    <dbReference type="NCBI Taxonomy" id="1633335"/>
    <lineage>
        <taxon>Bacteria</taxon>
        <taxon>Pseudomonadati</taxon>
        <taxon>Pseudomonadota</taxon>
        <taxon>Alphaproteobacteria</taxon>
        <taxon>Rhodospirillales</taxon>
        <taxon>Thalassobaculaceae</taxon>
        <taxon>Thalassobaculum</taxon>
    </lineage>
</organism>
<gene>
    <name evidence="2" type="ORF">GCM10017083_36040</name>
</gene>
<sequence length="94" mass="10512">MQWTWDDTKDRRNRAKHGLPLSMGEVGLNDPLAISVPDPHPDGDRWISICAVGGRTVVVVHTWPDDGDREEAVGRIISVRPATSHERKRYEDGG</sequence>
<name>A0A919CQX4_9PROT</name>
<dbReference type="InterPro" id="IPR038573">
    <property type="entry name" value="BrnT_sf"/>
</dbReference>
<dbReference type="AlphaFoldDB" id="A0A919CQX4"/>
<reference evidence="2" key="1">
    <citation type="journal article" date="2014" name="Int. J. Syst. Evol. Microbiol.">
        <title>Complete genome sequence of Corynebacterium casei LMG S-19264T (=DSM 44701T), isolated from a smear-ripened cheese.</title>
        <authorList>
            <consortium name="US DOE Joint Genome Institute (JGI-PGF)"/>
            <person name="Walter F."/>
            <person name="Albersmeier A."/>
            <person name="Kalinowski J."/>
            <person name="Ruckert C."/>
        </authorList>
    </citation>
    <scope>NUCLEOTIDE SEQUENCE</scope>
    <source>
        <strain evidence="2">KCTC 42651</strain>
    </source>
</reference>
<dbReference type="EMBL" id="BMZS01000008">
    <property type="protein sequence ID" value="GHD56192.1"/>
    <property type="molecule type" value="Genomic_DNA"/>
</dbReference>
<evidence type="ECO:0000313" key="3">
    <source>
        <dbReference type="Proteomes" id="UP000630353"/>
    </source>
</evidence>
<dbReference type="Pfam" id="PF04365">
    <property type="entry name" value="BrnT_toxin"/>
    <property type="match status" value="1"/>
</dbReference>
<feature type="region of interest" description="Disordered" evidence="1">
    <location>
        <begin position="1"/>
        <end position="22"/>
    </location>
</feature>
<evidence type="ECO:0000256" key="1">
    <source>
        <dbReference type="SAM" id="MobiDB-lite"/>
    </source>
</evidence>
<evidence type="ECO:0000313" key="2">
    <source>
        <dbReference type="EMBL" id="GHD56192.1"/>
    </source>
</evidence>
<protein>
    <submittedName>
        <fullName evidence="2">Membrane protein</fullName>
    </submittedName>
</protein>
<dbReference type="Gene3D" id="3.10.450.530">
    <property type="entry name" value="Ribonuclease toxin, BrnT, of type II toxin-antitoxin system"/>
    <property type="match status" value="1"/>
</dbReference>
<reference evidence="2" key="2">
    <citation type="submission" date="2020-09" db="EMBL/GenBank/DDBJ databases">
        <authorList>
            <person name="Sun Q."/>
            <person name="Kim S."/>
        </authorList>
    </citation>
    <scope>NUCLEOTIDE SEQUENCE</scope>
    <source>
        <strain evidence="2">KCTC 42651</strain>
    </source>
</reference>